<dbReference type="GO" id="GO:0006384">
    <property type="term" value="P:transcription initiation at RNA polymerase III promoter"/>
    <property type="evidence" value="ECO:0007669"/>
    <property type="project" value="InterPro"/>
</dbReference>
<accession>E2BL26</accession>
<reference evidence="3 4" key="1">
    <citation type="journal article" date="2010" name="Science">
        <title>Genomic comparison of the ants Camponotus floridanus and Harpegnathos saltator.</title>
        <authorList>
            <person name="Bonasio R."/>
            <person name="Zhang G."/>
            <person name="Ye C."/>
            <person name="Mutti N.S."/>
            <person name="Fang X."/>
            <person name="Qin N."/>
            <person name="Donahue G."/>
            <person name="Yang P."/>
            <person name="Li Q."/>
            <person name="Li C."/>
            <person name="Zhang P."/>
            <person name="Huang Z."/>
            <person name="Berger S.L."/>
            <person name="Reinberg D."/>
            <person name="Wang J."/>
            <person name="Liebig J."/>
        </authorList>
    </citation>
    <scope>NUCLEOTIDE SEQUENCE [LARGE SCALE GENOMIC DNA]</scope>
    <source>
        <strain evidence="3 4">R22 G/1</strain>
    </source>
</reference>
<dbReference type="PANTHER" id="PTHR15496:SF2">
    <property type="entry name" value="GENERAL TRANSCRIPTION FACTOR 3C POLYPEPTIDE 4"/>
    <property type="match status" value="1"/>
</dbReference>
<evidence type="ECO:0000313" key="3">
    <source>
        <dbReference type="EMBL" id="EFN83604.1"/>
    </source>
</evidence>
<dbReference type="STRING" id="610380.E2BL26"/>
<dbReference type="Pfam" id="PF12657">
    <property type="entry name" value="TFIIIC_delta"/>
    <property type="match status" value="1"/>
</dbReference>
<feature type="domain" description="Transcription factor IIIC 90kDa subunit N-terminal" evidence="1">
    <location>
        <begin position="23"/>
        <end position="355"/>
    </location>
</feature>
<keyword evidence="4" id="KW-1185">Reference proteome</keyword>
<proteinExistence type="predicted"/>
<protein>
    <recommendedName>
        <fullName evidence="5">Transcription factor IIIC 90kDa subunit N-terminal domain-containing protein</fullName>
    </recommendedName>
</protein>
<dbReference type="InterPro" id="IPR036322">
    <property type="entry name" value="WD40_repeat_dom_sf"/>
</dbReference>
<sequence length="687" mass="78610">MDTEEICSINIFPLVTIPFAVQWSPDNQISLITEGGVHELQPSPMSPNPIVKFTRSFVNATDILPACAFENEIESMVWKLERKEVYSLLMEEAITPKLENVNDTVLRIIKVEWSPKNLIYPSQCILAILTAAGAIELLHKVSNEWYSICDISALRLNIVQKTIKSSLNKCVNSPNNVNKYVRITDSMRMLQACSMAWSELFQVEKNSFAYFAVAYRSGDISIWKIHRISDFKVGLKPTLVCRIELKITVKINVLCWISINENEHLLIVGYINGCIYGVKLIYDTNSLEIESIVKYTDNDRIAINYIHVIYKDKSSIKILAVKGVCLLLLCINWTGLLKNIQYLRTEGFNITVMFINITSPNMVFDHLLVREPTTIHIFALKGATWDPLAIINSSTNLKNIWDCIEVLRVKAAKAEDPSTVLCPTINKLESSPLYDLQISMWLTVMINVCKVKKSIPSMDHIRQSKISQELPLIFIHSACAYLNNLVRRKVIDEQKRAATLLRKYLKVYLANEANEKDERDEKARQCAREALKKTNYCTIVTDKCDLCREKIDDLSWAVTSCPSGHKLPRCAMTLLQIMSLEYLVCRICGQMFHSCLMQENEEPCCQFCDIPLVHSEYALDLETSELYGRNLSQLRVNVAESSKEQDLEEPHKRQSKNDKWDTLDTYAIIVNNGDNESDRITETWKEF</sequence>
<dbReference type="InterPro" id="IPR015943">
    <property type="entry name" value="WD40/YVTN_repeat-like_dom_sf"/>
</dbReference>
<dbReference type="OrthoDB" id="6021743at2759"/>
<evidence type="ECO:0000313" key="4">
    <source>
        <dbReference type="Proteomes" id="UP000008237"/>
    </source>
</evidence>
<name>E2BL26_HARSA</name>
<dbReference type="SUPFAM" id="SSF50978">
    <property type="entry name" value="WD40 repeat-like"/>
    <property type="match status" value="1"/>
</dbReference>
<evidence type="ECO:0000259" key="1">
    <source>
        <dbReference type="Pfam" id="PF12657"/>
    </source>
</evidence>
<organism evidence="4">
    <name type="scientific">Harpegnathos saltator</name>
    <name type="common">Jerdon's jumping ant</name>
    <dbReference type="NCBI Taxonomy" id="610380"/>
    <lineage>
        <taxon>Eukaryota</taxon>
        <taxon>Metazoa</taxon>
        <taxon>Ecdysozoa</taxon>
        <taxon>Arthropoda</taxon>
        <taxon>Hexapoda</taxon>
        <taxon>Insecta</taxon>
        <taxon>Pterygota</taxon>
        <taxon>Neoptera</taxon>
        <taxon>Endopterygota</taxon>
        <taxon>Hymenoptera</taxon>
        <taxon>Apocrita</taxon>
        <taxon>Aculeata</taxon>
        <taxon>Formicoidea</taxon>
        <taxon>Formicidae</taxon>
        <taxon>Ponerinae</taxon>
        <taxon>Ponerini</taxon>
        <taxon>Harpegnathos</taxon>
    </lineage>
</organism>
<dbReference type="Proteomes" id="UP000008237">
    <property type="component" value="Unassembled WGS sequence"/>
</dbReference>
<dbReference type="EMBL" id="GL448902">
    <property type="protein sequence ID" value="EFN83604.1"/>
    <property type="molecule type" value="Genomic_DNA"/>
</dbReference>
<dbReference type="GO" id="GO:0000127">
    <property type="term" value="C:transcription factor TFIIIC complex"/>
    <property type="evidence" value="ECO:0007669"/>
    <property type="project" value="InterPro"/>
</dbReference>
<dbReference type="AlphaFoldDB" id="E2BL26"/>
<dbReference type="OMA" id="SIELPWM"/>
<feature type="domain" description="Transcription factor IIIC putative zinc-finger" evidence="2">
    <location>
        <begin position="540"/>
        <end position="599"/>
    </location>
</feature>
<dbReference type="GO" id="GO:0004402">
    <property type="term" value="F:histone acetyltransferase activity"/>
    <property type="evidence" value="ECO:0007669"/>
    <property type="project" value="InterPro"/>
</dbReference>
<dbReference type="InterPro" id="IPR044230">
    <property type="entry name" value="GTF3C4"/>
</dbReference>
<evidence type="ECO:0000259" key="2">
    <source>
        <dbReference type="Pfam" id="PF12660"/>
    </source>
</evidence>
<dbReference type="InParanoid" id="E2BL26"/>
<dbReference type="InterPro" id="IPR024764">
    <property type="entry name" value="TFIIIC_Znf"/>
</dbReference>
<dbReference type="PANTHER" id="PTHR15496">
    <property type="entry name" value="GENERAL TRANSCRIPTION FACTOR 3C POLYPEPTIDE 4 FAMILY"/>
    <property type="match status" value="1"/>
</dbReference>
<gene>
    <name evidence="3" type="ORF">EAI_10145</name>
</gene>
<dbReference type="Gene3D" id="2.130.10.10">
    <property type="entry name" value="YVTN repeat-like/Quinoprotein amine dehydrogenase"/>
    <property type="match status" value="1"/>
</dbReference>
<evidence type="ECO:0008006" key="5">
    <source>
        <dbReference type="Google" id="ProtNLM"/>
    </source>
</evidence>
<dbReference type="Pfam" id="PF12660">
    <property type="entry name" value="zf-TFIIIC"/>
    <property type="match status" value="1"/>
</dbReference>
<dbReference type="InterPro" id="IPR024761">
    <property type="entry name" value="TFIIIC_delta_N"/>
</dbReference>